<dbReference type="AlphaFoldDB" id="A0A381WWD1"/>
<name>A0A381WWD1_9ZZZZ</name>
<dbReference type="EMBL" id="UINC01013110">
    <property type="protein sequence ID" value="SVA56846.1"/>
    <property type="molecule type" value="Genomic_DNA"/>
</dbReference>
<accession>A0A381WWD1</accession>
<organism evidence="1">
    <name type="scientific">marine metagenome</name>
    <dbReference type="NCBI Taxonomy" id="408172"/>
    <lineage>
        <taxon>unclassified sequences</taxon>
        <taxon>metagenomes</taxon>
        <taxon>ecological metagenomes</taxon>
    </lineage>
</organism>
<protein>
    <submittedName>
        <fullName evidence="1">Uncharacterized protein</fullName>
    </submittedName>
</protein>
<gene>
    <name evidence="1" type="ORF">METZ01_LOCUS109700</name>
</gene>
<proteinExistence type="predicted"/>
<reference evidence="1" key="1">
    <citation type="submission" date="2018-05" db="EMBL/GenBank/DDBJ databases">
        <authorList>
            <person name="Lanie J.A."/>
            <person name="Ng W.-L."/>
            <person name="Kazmierczak K.M."/>
            <person name="Andrzejewski T.M."/>
            <person name="Davidsen T.M."/>
            <person name="Wayne K.J."/>
            <person name="Tettelin H."/>
            <person name="Glass J.I."/>
            <person name="Rusch D."/>
            <person name="Podicherti R."/>
            <person name="Tsui H.-C.T."/>
            <person name="Winkler M.E."/>
        </authorList>
    </citation>
    <scope>NUCLEOTIDE SEQUENCE</scope>
</reference>
<sequence>MNKLSKISPIITFILLCVLSSLSYSQSLATNDYNATLRMKLAIDKNPALYLDEPISADLEKIHKSCKVYIYLYEKKSDIELVQLGGNEVKMNVEKMKKKIYNPNLPIKTKQNIRYHYFSVGKD</sequence>
<evidence type="ECO:0000313" key="1">
    <source>
        <dbReference type="EMBL" id="SVA56846.1"/>
    </source>
</evidence>